<feature type="compositionally biased region" description="Low complexity" evidence="7">
    <location>
        <begin position="418"/>
        <end position="427"/>
    </location>
</feature>
<keyword evidence="6" id="KW-0804">Transcription</keyword>
<evidence type="ECO:0000313" key="9">
    <source>
        <dbReference type="EMBL" id="KAA0152991.1"/>
    </source>
</evidence>
<keyword evidence="5" id="KW-0805">Transcription regulation</keyword>
<feature type="compositionally biased region" description="Low complexity" evidence="7">
    <location>
        <begin position="387"/>
        <end position="410"/>
    </location>
</feature>
<evidence type="ECO:0000256" key="2">
    <source>
        <dbReference type="ARBA" id="ARBA00022723"/>
    </source>
</evidence>
<dbReference type="InterPro" id="IPR019135">
    <property type="entry name" value="Polycomb_protein_VEFS-Box"/>
</dbReference>
<dbReference type="InterPro" id="IPR013087">
    <property type="entry name" value="Znf_C2H2_type"/>
</dbReference>
<evidence type="ECO:0000256" key="3">
    <source>
        <dbReference type="ARBA" id="ARBA00022771"/>
    </source>
</evidence>
<dbReference type="GO" id="GO:0008270">
    <property type="term" value="F:zinc ion binding"/>
    <property type="evidence" value="ECO:0007669"/>
    <property type="project" value="UniProtKB-KW"/>
</dbReference>
<reference evidence="9 10" key="1">
    <citation type="submission" date="2019-07" db="EMBL/GenBank/DDBJ databases">
        <title>Genomes of Cafeteria roenbergensis.</title>
        <authorList>
            <person name="Fischer M.G."/>
            <person name="Hackl T."/>
            <person name="Roman M."/>
        </authorList>
    </citation>
    <scope>NUCLEOTIDE SEQUENCE [LARGE SCALE GENOMIC DNA]</scope>
    <source>
        <strain evidence="9 10">BVI</strain>
    </source>
</reference>
<evidence type="ECO:0000256" key="6">
    <source>
        <dbReference type="ARBA" id="ARBA00023163"/>
    </source>
</evidence>
<evidence type="ECO:0000313" key="10">
    <source>
        <dbReference type="Proteomes" id="UP000323011"/>
    </source>
</evidence>
<dbReference type="CDD" id="cd21553">
    <property type="entry name" value="VEFS-box_EMF2-like"/>
    <property type="match status" value="1"/>
</dbReference>
<dbReference type="PROSITE" id="PS00028">
    <property type="entry name" value="ZINC_FINGER_C2H2_1"/>
    <property type="match status" value="1"/>
</dbReference>
<accession>A0A5A8CMC0</accession>
<evidence type="ECO:0000259" key="8">
    <source>
        <dbReference type="PROSITE" id="PS00028"/>
    </source>
</evidence>
<evidence type="ECO:0000256" key="4">
    <source>
        <dbReference type="ARBA" id="ARBA00022833"/>
    </source>
</evidence>
<feature type="compositionally biased region" description="Polar residues" evidence="7">
    <location>
        <begin position="457"/>
        <end position="467"/>
    </location>
</feature>
<feature type="compositionally biased region" description="Low complexity" evidence="7">
    <location>
        <begin position="435"/>
        <end position="450"/>
    </location>
</feature>
<feature type="compositionally biased region" description="Acidic residues" evidence="7">
    <location>
        <begin position="375"/>
        <end position="386"/>
    </location>
</feature>
<feature type="region of interest" description="Disordered" evidence="7">
    <location>
        <begin position="337"/>
        <end position="535"/>
    </location>
</feature>
<gene>
    <name evidence="9" type="ORF">FNF29_03512</name>
</gene>
<keyword evidence="3" id="KW-0863">Zinc-finger</keyword>
<evidence type="ECO:0000256" key="5">
    <source>
        <dbReference type="ARBA" id="ARBA00023015"/>
    </source>
</evidence>
<protein>
    <recommendedName>
        <fullName evidence="8">C2H2-type domain-containing protein</fullName>
    </recommendedName>
</protein>
<comment type="caution">
    <text evidence="9">The sequence shown here is derived from an EMBL/GenBank/DDBJ whole genome shotgun (WGS) entry which is preliminary data.</text>
</comment>
<dbReference type="Proteomes" id="UP000323011">
    <property type="component" value="Unassembled WGS sequence"/>
</dbReference>
<dbReference type="PANTHER" id="PTHR22597:SF0">
    <property type="entry name" value="POLYCOMB PROTEIN SUZ12"/>
    <property type="match status" value="1"/>
</dbReference>
<feature type="region of interest" description="Disordered" evidence="7">
    <location>
        <begin position="716"/>
        <end position="736"/>
    </location>
</feature>
<evidence type="ECO:0000256" key="1">
    <source>
        <dbReference type="ARBA" id="ARBA00007416"/>
    </source>
</evidence>
<keyword evidence="10" id="KW-1185">Reference proteome</keyword>
<dbReference type="EMBL" id="VLTN01000018">
    <property type="protein sequence ID" value="KAA0152991.1"/>
    <property type="molecule type" value="Genomic_DNA"/>
</dbReference>
<organism evidence="9 10">
    <name type="scientific">Cafeteria roenbergensis</name>
    <name type="common">Marine flagellate</name>
    <dbReference type="NCBI Taxonomy" id="33653"/>
    <lineage>
        <taxon>Eukaryota</taxon>
        <taxon>Sar</taxon>
        <taxon>Stramenopiles</taxon>
        <taxon>Bigyra</taxon>
        <taxon>Opalozoa</taxon>
        <taxon>Bicosoecida</taxon>
        <taxon>Cafeteriaceae</taxon>
        <taxon>Cafeteria</taxon>
    </lineage>
</organism>
<evidence type="ECO:0000256" key="7">
    <source>
        <dbReference type="SAM" id="MobiDB-lite"/>
    </source>
</evidence>
<sequence length="949" mass="97489">MALRQVVVLRSQGEGEGEAAAMDAAAVTAVVSRADLWARSLELRLAVVVLPRHEPPVVGGCEASSSAPAGPSPEHVGPFVRALRSELWRALPPSSGSAAGDFGQEALLADNPGVRQAASFATSQPVALSAGAWAGMLASAAEAASGVAVEAADSMTVRVGQGSPRVGIRGPAWESSLAQCSASSPPGSPLQGGAVRVAAAVVDVAVPPRLNKEALALHAVHGRDAYGIPRRRDGIRCGVPFRLPAPAPTEDARCVWTLRAGQHERRQIVLGWSCGLCGASVASCAGLEAHSKAWHDDVTIKCRRLDAADVSPELRAPTTDTVLYHVLVTPEPARPAEPAALSAAGHRGPALPVASPRARLPPKNVRQRQRGRRDEEDDEDEDDDSQDGSGDSVDEQGGSAAAEAAGPAARSGEEPGEASRAASSPSRGRGGARAGGPASRSARRSLAARAPPKRDQGGTNIYDSPSHSGDAEEDDAKLPASREAAPASPAGRRRANLAKAADRPSPGPSALGRRVTRGAATSGSRPRDGEGMRHPASAQELFAALKHTSMARVPGFRQHGQPCDSAPATTRGFVWHAREAGAGARAARSRAVARRVSRRIAEAQSRCDAFTGADIAALHGALDEANDEEEDESGDSAGPKLAGAVVEPVAASGIAGAAAPSATSLAAAGLVLSAACGASAAVLLPLADCAEPVRVHNHHPLLAWLTAPADLAARLPSGNSGSEAPAGAAPTASPTASVCSVAPTASRATLRPSAGVSAAVAAPARAHLSPLSAAAAAAAAAAGPGAQLVRPYFRSRSNAPIAPGEADDDSDDDVSDTWALHRARSAIARFGDVQSAEREFMMLWCGFVARFRLLSMGAAQRGVAAFARAHGVTILRRRLRGCFLLHLLTMWDQGWLESPAVSAAMQIVDSYEATARRLARMAQDWAAPVQEPQAKRRPTDPALAHGEID</sequence>
<feature type="region of interest" description="Disordered" evidence="7">
    <location>
        <begin position="925"/>
        <end position="949"/>
    </location>
</feature>
<name>A0A5A8CMC0_CAFRO</name>
<proteinExistence type="inferred from homology"/>
<comment type="similarity">
    <text evidence="1">Belongs to the VEFS (VRN2-EMF2-FIS2-SU(Z)12) family.</text>
</comment>
<feature type="compositionally biased region" description="Low complexity" evidence="7">
    <location>
        <begin position="479"/>
        <end position="490"/>
    </location>
</feature>
<dbReference type="AlphaFoldDB" id="A0A5A8CMC0"/>
<dbReference type="Pfam" id="PF09733">
    <property type="entry name" value="VEFS-Box"/>
    <property type="match status" value="1"/>
</dbReference>
<dbReference type="GO" id="GO:0005634">
    <property type="term" value="C:nucleus"/>
    <property type="evidence" value="ECO:0007669"/>
    <property type="project" value="UniProtKB-ARBA"/>
</dbReference>
<feature type="domain" description="C2H2-type" evidence="8">
    <location>
        <begin position="274"/>
        <end position="295"/>
    </location>
</feature>
<keyword evidence="4" id="KW-0862">Zinc</keyword>
<keyword evidence="2" id="KW-0479">Metal-binding</keyword>
<dbReference type="GO" id="GO:0031490">
    <property type="term" value="F:chromatin DNA binding"/>
    <property type="evidence" value="ECO:0007669"/>
    <property type="project" value="TreeGrafter"/>
</dbReference>
<dbReference type="PANTHER" id="PTHR22597">
    <property type="entry name" value="POLYCOMB GROUP PROTEIN"/>
    <property type="match status" value="1"/>
</dbReference>